<organism evidence="1 2">
    <name type="scientific">Bacteroides fragilis</name>
    <dbReference type="NCBI Taxonomy" id="817"/>
    <lineage>
        <taxon>Bacteria</taxon>
        <taxon>Pseudomonadati</taxon>
        <taxon>Bacteroidota</taxon>
        <taxon>Bacteroidia</taxon>
        <taxon>Bacteroidales</taxon>
        <taxon>Bacteroidaceae</taxon>
        <taxon>Bacteroides</taxon>
    </lineage>
</organism>
<accession>A0A9X9NHS8</accession>
<proteinExistence type="predicted"/>
<dbReference type="Proteomes" id="UP001058403">
    <property type="component" value="Chromosome"/>
</dbReference>
<gene>
    <name evidence="1" type="ORF">NXW39_15595</name>
</gene>
<reference evidence="1" key="1">
    <citation type="submission" date="2022-08" db="EMBL/GenBank/DDBJ databases">
        <title>Genome Sequencing of Bacteroides fragilis Group Isolates with Nanopore Technology.</title>
        <authorList>
            <person name="Tisza M.J."/>
            <person name="Smith D."/>
            <person name="Dekker J.P."/>
        </authorList>
    </citation>
    <scope>NUCLEOTIDE SEQUENCE</scope>
    <source>
        <strain evidence="1">BFG-49</strain>
    </source>
</reference>
<evidence type="ECO:0000313" key="1">
    <source>
        <dbReference type="EMBL" id="UVO92119.1"/>
    </source>
</evidence>
<sequence>MVMEFCLIAILTIDNKSLNLDHVKYITVRNWSYVMKDTAAVNRFEHVDLLFDDVKFNREQIDELDKFIRTKHEQNQKRRK</sequence>
<protein>
    <submittedName>
        <fullName evidence="1">Uncharacterized protein</fullName>
    </submittedName>
</protein>
<evidence type="ECO:0000313" key="2">
    <source>
        <dbReference type="Proteomes" id="UP001058403"/>
    </source>
</evidence>
<dbReference type="AlphaFoldDB" id="A0A9X9NHS8"/>
<dbReference type="RefSeq" id="WP_005815636.1">
    <property type="nucleotide sequence ID" value="NZ_CAXYBH010000024.1"/>
</dbReference>
<dbReference type="EMBL" id="CP103070">
    <property type="protein sequence ID" value="UVO92119.1"/>
    <property type="molecule type" value="Genomic_DNA"/>
</dbReference>
<name>A0A9X9NHS8_BACFG</name>